<dbReference type="InterPro" id="IPR001251">
    <property type="entry name" value="CRAL-TRIO_dom"/>
</dbReference>
<comment type="caution">
    <text evidence="2">The sequence shown here is derived from an EMBL/GenBank/DDBJ whole genome shotgun (WGS) entry which is preliminary data.</text>
</comment>
<dbReference type="EMBL" id="QDEB01044133">
    <property type="protein sequence ID" value="RZC38350.1"/>
    <property type="molecule type" value="Genomic_DNA"/>
</dbReference>
<evidence type="ECO:0000259" key="1">
    <source>
        <dbReference type="PROSITE" id="PS50191"/>
    </source>
</evidence>
<dbReference type="Proteomes" id="UP000292052">
    <property type="component" value="Unassembled WGS sequence"/>
</dbReference>
<dbReference type="PANTHER" id="PTHR10174">
    <property type="entry name" value="ALPHA-TOCOPHEROL TRANSFER PROTEIN-RELATED"/>
    <property type="match status" value="1"/>
</dbReference>
<protein>
    <submittedName>
        <fullName evidence="2">CRAL TRIO domain containing protein</fullName>
    </submittedName>
</protein>
<dbReference type="GO" id="GO:0016020">
    <property type="term" value="C:membrane"/>
    <property type="evidence" value="ECO:0007669"/>
    <property type="project" value="TreeGrafter"/>
</dbReference>
<reference evidence="2 3" key="1">
    <citation type="submission" date="2017-03" db="EMBL/GenBank/DDBJ databases">
        <title>Genome of the blue death feigning beetle - Asbolus verrucosus.</title>
        <authorList>
            <person name="Rider S.D."/>
        </authorList>
    </citation>
    <scope>NUCLEOTIDE SEQUENCE [LARGE SCALE GENOMIC DNA]</scope>
    <source>
        <strain evidence="2">Butters</strain>
        <tissue evidence="2">Head and leg muscle</tissue>
    </source>
</reference>
<name>A0A482VZV6_ASBVE</name>
<keyword evidence="3" id="KW-1185">Reference proteome</keyword>
<accession>A0A482VZV6</accession>
<gene>
    <name evidence="2" type="ORF">BDFB_009885</name>
</gene>
<dbReference type="Gene3D" id="3.40.525.10">
    <property type="entry name" value="CRAL-TRIO lipid binding domain"/>
    <property type="match status" value="2"/>
</dbReference>
<dbReference type="InterPro" id="IPR036273">
    <property type="entry name" value="CRAL/TRIO_N_dom_sf"/>
</dbReference>
<feature type="domain" description="CRAL-TRIO" evidence="1">
    <location>
        <begin position="1"/>
        <end position="189"/>
    </location>
</feature>
<evidence type="ECO:0000313" key="2">
    <source>
        <dbReference type="EMBL" id="RZC38350.1"/>
    </source>
</evidence>
<dbReference type="SUPFAM" id="SSF46938">
    <property type="entry name" value="CRAL/TRIO N-terminal domain"/>
    <property type="match status" value="1"/>
</dbReference>
<evidence type="ECO:0000313" key="3">
    <source>
        <dbReference type="Proteomes" id="UP000292052"/>
    </source>
</evidence>
<dbReference type="OrthoDB" id="6575879at2759"/>
<dbReference type="PANTHER" id="PTHR10174:SF222">
    <property type="entry name" value="GH10083P-RELATED"/>
    <property type="match status" value="1"/>
</dbReference>
<dbReference type="Pfam" id="PF00650">
    <property type="entry name" value="CRAL_TRIO"/>
    <property type="match status" value="1"/>
</dbReference>
<dbReference type="InterPro" id="IPR036865">
    <property type="entry name" value="CRAL-TRIO_dom_sf"/>
</dbReference>
<proteinExistence type="predicted"/>
<dbReference type="PROSITE" id="PS50191">
    <property type="entry name" value="CRAL_TRIO"/>
    <property type="match status" value="1"/>
</dbReference>
<dbReference type="SUPFAM" id="SSF52087">
    <property type="entry name" value="CRAL/TRIO domain"/>
    <property type="match status" value="1"/>
</dbReference>
<sequence>MDLISVSQDEKDQVRKYYNINETQIKEDIDLIREWLKKQPHLPQNITDDFIEKVLLRNKFRVERTKQKLDNYYKLRGDNREFMKDFQNINYLCDTIMVGDRFVIDYAGFSLKHLTKLNPVILAKDILLIEEAYSCRILSLDFINLPSFVSKILALFRMVMTPKLYERVTLSIINQYISQEMFVLVENSR</sequence>
<organism evidence="2 3">
    <name type="scientific">Asbolus verrucosus</name>
    <name type="common">Desert ironclad beetle</name>
    <dbReference type="NCBI Taxonomy" id="1661398"/>
    <lineage>
        <taxon>Eukaryota</taxon>
        <taxon>Metazoa</taxon>
        <taxon>Ecdysozoa</taxon>
        <taxon>Arthropoda</taxon>
        <taxon>Hexapoda</taxon>
        <taxon>Insecta</taxon>
        <taxon>Pterygota</taxon>
        <taxon>Neoptera</taxon>
        <taxon>Endopterygota</taxon>
        <taxon>Coleoptera</taxon>
        <taxon>Polyphaga</taxon>
        <taxon>Cucujiformia</taxon>
        <taxon>Tenebrionidae</taxon>
        <taxon>Pimeliinae</taxon>
        <taxon>Asbolus</taxon>
    </lineage>
</organism>
<dbReference type="AlphaFoldDB" id="A0A482VZV6"/>
<dbReference type="GO" id="GO:1902936">
    <property type="term" value="F:phosphatidylinositol bisphosphate binding"/>
    <property type="evidence" value="ECO:0007669"/>
    <property type="project" value="TreeGrafter"/>
</dbReference>